<gene>
    <name evidence="1" type="ORF">SAMN05444920_106209</name>
</gene>
<keyword evidence="2" id="KW-1185">Reference proteome</keyword>
<reference evidence="1 2" key="1">
    <citation type="submission" date="2016-10" db="EMBL/GenBank/DDBJ databases">
        <authorList>
            <person name="de Groot N.N."/>
        </authorList>
    </citation>
    <scope>NUCLEOTIDE SEQUENCE [LARGE SCALE GENOMIC DNA]</scope>
    <source>
        <strain evidence="1 2">CGMCC 4.7037</strain>
    </source>
</reference>
<sequence>MAVAMGDVGSADLAILESSQRSRLLTAFAAILNTGDSPDHIRRHDVIPPTPPGMSWAVLVAVQRRAPDALDEVLRDPAVGAWAFRLLRRVAYGAAAEQGGEPPARAGANLFATLAAAAAIRAGMPCSLRIPARRGRLWLPSLGMTGTVGRGEWAIVGVESRAHGTVVFGDSGSVRLPDDLSRPAEGWSPVPVIDVTEQGRRLLLDHLSPYRDFRGVRDPAWLPAKDVRRWRELLREAYELLRARHPAAHRTVTRTVRSLVPVDGRSALRVVSATVPDAYGAITMSLPADAVSLAVTLVHEARHQLLSTIDDLTPLFTPVLEGPEPAYFAPWRGDPRPLRGLLYGAHAFMGVAVFWQNQRHEGGERADFEFALHRWQLRIALAALRGATGLTEAGGRIVATLAEAGRALWREPVHGTAAWLADLCCRDILAGWRAAHLVVRENDAAALARRWSAGLPPPRSLPGTRIGEHHPALPGDGRTWLARLRCTDQEAFERARALADGPLGIADVALISGDPAKALPLYRSASADPGAWIGMGLAGDSRTSPLLERPELVLALHAALRRDGVRPPGPEELAEWLSAARC</sequence>
<dbReference type="NCBIfam" id="TIGR04267">
    <property type="entry name" value="mod_HExxH"/>
    <property type="match status" value="1"/>
</dbReference>
<evidence type="ECO:0000313" key="1">
    <source>
        <dbReference type="EMBL" id="SEG88252.1"/>
    </source>
</evidence>
<organism evidence="1 2">
    <name type="scientific">Nonomuraea solani</name>
    <dbReference type="NCBI Taxonomy" id="1144553"/>
    <lineage>
        <taxon>Bacteria</taxon>
        <taxon>Bacillati</taxon>
        <taxon>Actinomycetota</taxon>
        <taxon>Actinomycetes</taxon>
        <taxon>Streptosporangiales</taxon>
        <taxon>Streptosporangiaceae</taxon>
        <taxon>Nonomuraea</taxon>
    </lineage>
</organism>
<evidence type="ECO:0000313" key="2">
    <source>
        <dbReference type="Proteomes" id="UP000236732"/>
    </source>
</evidence>
<name>A0A1H6DSA3_9ACTN</name>
<dbReference type="OrthoDB" id="796761at2"/>
<protein>
    <submittedName>
        <fullName evidence="1">HEXXH motif-containing protein</fullName>
    </submittedName>
</protein>
<proteinExistence type="predicted"/>
<dbReference type="AlphaFoldDB" id="A0A1H6DSA3"/>
<accession>A0A1H6DSA3</accession>
<dbReference type="Proteomes" id="UP000236732">
    <property type="component" value="Unassembled WGS sequence"/>
</dbReference>
<dbReference type="EMBL" id="FNVT01000006">
    <property type="protein sequence ID" value="SEG88252.1"/>
    <property type="molecule type" value="Genomic_DNA"/>
</dbReference>
<dbReference type="InterPro" id="IPR026337">
    <property type="entry name" value="AKG_HExxH"/>
</dbReference>